<dbReference type="Gene3D" id="2.160.10.10">
    <property type="entry name" value="Hexapeptide repeat proteins"/>
    <property type="match status" value="1"/>
</dbReference>
<gene>
    <name evidence="19" type="ORF">A2074_03885</name>
</gene>
<keyword evidence="8" id="KW-0479">Metal-binding</keyword>
<comment type="similarity">
    <text evidence="3">In the C-terminal section; belongs to the transferase hexapeptide repeat family.</text>
</comment>
<dbReference type="InterPro" id="IPR038009">
    <property type="entry name" value="GlmU_C_LbH"/>
</dbReference>
<evidence type="ECO:0000256" key="10">
    <source>
        <dbReference type="ARBA" id="ARBA00022842"/>
    </source>
</evidence>
<evidence type="ECO:0000313" key="20">
    <source>
        <dbReference type="Proteomes" id="UP000178086"/>
    </source>
</evidence>
<dbReference type="Proteomes" id="UP000178086">
    <property type="component" value="Unassembled WGS sequence"/>
</dbReference>
<name>A0A1F2UKD7_9ACTN</name>
<dbReference type="GO" id="GO:0003977">
    <property type="term" value="F:UDP-N-acetylglucosamine diphosphorylase activity"/>
    <property type="evidence" value="ECO:0007669"/>
    <property type="project" value="UniProtKB-EC"/>
</dbReference>
<comment type="subcellular location">
    <subcellularLocation>
        <location evidence="2">Cytoplasm</location>
    </subcellularLocation>
</comment>
<comment type="similarity">
    <text evidence="4">In the N-terminal section; belongs to the N-acetylglucosamine-1-phosphate uridyltransferase family.</text>
</comment>
<evidence type="ECO:0000256" key="7">
    <source>
        <dbReference type="ARBA" id="ARBA00022695"/>
    </source>
</evidence>
<evidence type="ECO:0000256" key="1">
    <source>
        <dbReference type="ARBA" id="ARBA00001946"/>
    </source>
</evidence>
<evidence type="ECO:0000256" key="2">
    <source>
        <dbReference type="ARBA" id="ARBA00004496"/>
    </source>
</evidence>
<keyword evidence="13" id="KW-0511">Multifunctional enzyme</keyword>
<organism evidence="19 20">
    <name type="scientific">Candidatus Aquicultor primus</name>
    <dbReference type="NCBI Taxonomy" id="1797195"/>
    <lineage>
        <taxon>Bacteria</taxon>
        <taxon>Bacillati</taxon>
        <taxon>Actinomycetota</taxon>
        <taxon>Candidatus Aquicultoria</taxon>
        <taxon>Candidatus Aquicultorales</taxon>
        <taxon>Candidatus Aquicultoraceae</taxon>
        <taxon>Candidatus Aquicultor</taxon>
    </lineage>
</organism>
<keyword evidence="12" id="KW-0573">Peptidoglycan synthesis</keyword>
<comment type="catalytic activity">
    <reaction evidence="17">
        <text>N-acetyl-alpha-D-glucosamine 1-phosphate + UTP + H(+) = UDP-N-acetyl-alpha-D-glucosamine + diphosphate</text>
        <dbReference type="Rhea" id="RHEA:13509"/>
        <dbReference type="ChEBI" id="CHEBI:15378"/>
        <dbReference type="ChEBI" id="CHEBI:33019"/>
        <dbReference type="ChEBI" id="CHEBI:46398"/>
        <dbReference type="ChEBI" id="CHEBI:57705"/>
        <dbReference type="ChEBI" id="CHEBI:57776"/>
        <dbReference type="EC" id="2.7.7.23"/>
    </reaction>
</comment>
<dbReference type="GO" id="GO:0008360">
    <property type="term" value="P:regulation of cell shape"/>
    <property type="evidence" value="ECO:0007669"/>
    <property type="project" value="UniProtKB-KW"/>
</dbReference>
<dbReference type="GO" id="GO:0000902">
    <property type="term" value="P:cell morphogenesis"/>
    <property type="evidence" value="ECO:0007669"/>
    <property type="project" value="InterPro"/>
</dbReference>
<dbReference type="InterPro" id="IPR001451">
    <property type="entry name" value="Hexapep"/>
</dbReference>
<sequence length="332" mass="35795">MRDPHGYGRIVRAEDGSVAAIIEEKDATDEERLIDETNSGIYCFDSEKLFAALEQVGTDNEQREYYLTDVVKILREQGEKVTASIAADADEIAGVNSRVQLAFADNVMRHRVNEGYMLRGVTIIESALTFITPGARIGADTVVYPMTFIDAETTIGEGCVVGPSSRLQGAKVGDNTTIDNSIVLQSTIEDDATIGPFAHIRPGTLVKTGAKVGGFVEIKNSELGIDSKVPHLSYIGDAQIGDYVNIGAGTITCNYDGFEKYRTVVEDGAFVGSDTMLVAPVKVGKGSFTGAGSVISKDVPEDSLAIERSEQRTIGNWAKKRRKKRDSNNSKA</sequence>
<dbReference type="Gene3D" id="3.90.550.10">
    <property type="entry name" value="Spore Coat Polysaccharide Biosynthesis Protein SpsA, Chain A"/>
    <property type="match status" value="1"/>
</dbReference>
<keyword evidence="7" id="KW-0548">Nucleotidyltransferase</keyword>
<evidence type="ECO:0000256" key="11">
    <source>
        <dbReference type="ARBA" id="ARBA00022960"/>
    </source>
</evidence>
<dbReference type="AlphaFoldDB" id="A0A1F2UKD7"/>
<dbReference type="CDD" id="cd03353">
    <property type="entry name" value="LbH_GlmU_C"/>
    <property type="match status" value="1"/>
</dbReference>
<dbReference type="PANTHER" id="PTHR43584">
    <property type="entry name" value="NUCLEOTIDYL TRANSFERASE"/>
    <property type="match status" value="1"/>
</dbReference>
<dbReference type="InterPro" id="IPR011004">
    <property type="entry name" value="Trimer_LpxA-like_sf"/>
</dbReference>
<keyword evidence="5" id="KW-0963">Cytoplasm</keyword>
<reference evidence="19 20" key="1">
    <citation type="journal article" date="2016" name="Nat. Commun.">
        <title>Thousands of microbial genomes shed light on interconnected biogeochemical processes in an aquifer system.</title>
        <authorList>
            <person name="Anantharaman K."/>
            <person name="Brown C.T."/>
            <person name="Hug L.A."/>
            <person name="Sharon I."/>
            <person name="Castelle C.J."/>
            <person name="Probst A.J."/>
            <person name="Thomas B.C."/>
            <person name="Singh A."/>
            <person name="Wilkins M.J."/>
            <person name="Karaoz U."/>
            <person name="Brodie E.L."/>
            <person name="Williams K.H."/>
            <person name="Hubbard S.S."/>
            <person name="Banfield J.F."/>
        </authorList>
    </citation>
    <scope>NUCLEOTIDE SEQUENCE [LARGE SCALE GENOMIC DNA]</scope>
</reference>
<dbReference type="GO" id="GO:0005737">
    <property type="term" value="C:cytoplasm"/>
    <property type="evidence" value="ECO:0007669"/>
    <property type="project" value="UniProtKB-SubCell"/>
</dbReference>
<dbReference type="GO" id="GO:0071555">
    <property type="term" value="P:cell wall organization"/>
    <property type="evidence" value="ECO:0007669"/>
    <property type="project" value="UniProtKB-KW"/>
</dbReference>
<dbReference type="GO" id="GO:0006048">
    <property type="term" value="P:UDP-N-acetylglucosamine biosynthetic process"/>
    <property type="evidence" value="ECO:0007669"/>
    <property type="project" value="InterPro"/>
</dbReference>
<keyword evidence="14" id="KW-0012">Acyltransferase</keyword>
<keyword evidence="9" id="KW-0677">Repeat</keyword>
<comment type="catalytic activity">
    <reaction evidence="16">
        <text>alpha-D-glucosamine 1-phosphate + acetyl-CoA = N-acetyl-alpha-D-glucosamine 1-phosphate + CoA + H(+)</text>
        <dbReference type="Rhea" id="RHEA:13725"/>
        <dbReference type="ChEBI" id="CHEBI:15378"/>
        <dbReference type="ChEBI" id="CHEBI:57287"/>
        <dbReference type="ChEBI" id="CHEBI:57288"/>
        <dbReference type="ChEBI" id="CHEBI:57776"/>
        <dbReference type="ChEBI" id="CHEBI:58516"/>
        <dbReference type="EC" id="2.3.1.157"/>
    </reaction>
</comment>
<dbReference type="Pfam" id="PF14602">
    <property type="entry name" value="Hexapep_2"/>
    <property type="match status" value="2"/>
</dbReference>
<dbReference type="InterPro" id="IPR050065">
    <property type="entry name" value="GlmU-like"/>
</dbReference>
<dbReference type="InterPro" id="IPR005882">
    <property type="entry name" value="Bifunctional_GlmU"/>
</dbReference>
<dbReference type="SUPFAM" id="SSF51161">
    <property type="entry name" value="Trimeric LpxA-like enzymes"/>
    <property type="match status" value="1"/>
</dbReference>
<dbReference type="GO" id="GO:0019134">
    <property type="term" value="F:glucosamine-1-phosphate N-acetyltransferase activity"/>
    <property type="evidence" value="ECO:0007669"/>
    <property type="project" value="UniProtKB-EC"/>
</dbReference>
<evidence type="ECO:0000256" key="9">
    <source>
        <dbReference type="ARBA" id="ARBA00022737"/>
    </source>
</evidence>
<keyword evidence="15" id="KW-0961">Cell wall biogenesis/degradation</keyword>
<keyword evidence="10" id="KW-0460">Magnesium</keyword>
<evidence type="ECO:0000256" key="17">
    <source>
        <dbReference type="ARBA" id="ARBA00048493"/>
    </source>
</evidence>
<evidence type="ECO:0000256" key="4">
    <source>
        <dbReference type="ARBA" id="ARBA00007947"/>
    </source>
</evidence>
<evidence type="ECO:0000256" key="12">
    <source>
        <dbReference type="ARBA" id="ARBA00022984"/>
    </source>
</evidence>
<proteinExistence type="inferred from homology"/>
<protein>
    <submittedName>
        <fullName evidence="19">UDP-N-acetylglucosamine diphosphorylase/glucosamine-1-phosphate N-acetyltransferase</fullName>
    </submittedName>
</protein>
<evidence type="ECO:0000256" key="14">
    <source>
        <dbReference type="ARBA" id="ARBA00023315"/>
    </source>
</evidence>
<accession>A0A1F2UKD7</accession>
<dbReference type="GO" id="GO:0009252">
    <property type="term" value="P:peptidoglycan biosynthetic process"/>
    <property type="evidence" value="ECO:0007669"/>
    <property type="project" value="UniProtKB-KW"/>
</dbReference>
<dbReference type="EMBL" id="MELI01000067">
    <property type="protein sequence ID" value="OFW33468.1"/>
    <property type="molecule type" value="Genomic_DNA"/>
</dbReference>
<evidence type="ECO:0000256" key="18">
    <source>
        <dbReference type="ARBA" id="ARBA00049628"/>
    </source>
</evidence>
<evidence type="ECO:0000256" key="16">
    <source>
        <dbReference type="ARBA" id="ARBA00048247"/>
    </source>
</evidence>
<evidence type="ECO:0000256" key="8">
    <source>
        <dbReference type="ARBA" id="ARBA00022723"/>
    </source>
</evidence>
<dbReference type="GO" id="GO:0000287">
    <property type="term" value="F:magnesium ion binding"/>
    <property type="evidence" value="ECO:0007669"/>
    <property type="project" value="InterPro"/>
</dbReference>
<evidence type="ECO:0000256" key="5">
    <source>
        <dbReference type="ARBA" id="ARBA00022490"/>
    </source>
</evidence>
<dbReference type="NCBIfam" id="TIGR01173">
    <property type="entry name" value="glmU"/>
    <property type="match status" value="1"/>
</dbReference>
<comment type="function">
    <text evidence="18">Catalyzes the last two sequential reactions in the de novo biosynthetic pathway for UDP-N-acetylglucosamine (UDP-GlcNAc). The C-terminal domain catalyzes the transfer of acetyl group from acetyl coenzyme A to glucosamine-1-phosphate (GlcN-1-P) to produce N-acetylglucosamine-1-phosphate (GlcNAc-1-P), which is converted into UDP-GlcNAc by the transfer of uridine 5-monophosphate (from uridine 5-triphosphate), a reaction catalyzed by the N-terminal domain.</text>
</comment>
<dbReference type="InterPro" id="IPR029044">
    <property type="entry name" value="Nucleotide-diphossugar_trans"/>
</dbReference>
<evidence type="ECO:0000256" key="13">
    <source>
        <dbReference type="ARBA" id="ARBA00023268"/>
    </source>
</evidence>
<keyword evidence="6 19" id="KW-0808">Transferase</keyword>
<evidence type="ECO:0000313" key="19">
    <source>
        <dbReference type="EMBL" id="OFW33468.1"/>
    </source>
</evidence>
<dbReference type="SUPFAM" id="SSF53448">
    <property type="entry name" value="Nucleotide-diphospho-sugar transferases"/>
    <property type="match status" value="1"/>
</dbReference>
<comment type="cofactor">
    <cofactor evidence="1">
        <name>Mg(2+)</name>
        <dbReference type="ChEBI" id="CHEBI:18420"/>
    </cofactor>
</comment>
<evidence type="ECO:0000256" key="6">
    <source>
        <dbReference type="ARBA" id="ARBA00022679"/>
    </source>
</evidence>
<comment type="caution">
    <text evidence="19">The sequence shown here is derived from an EMBL/GenBank/DDBJ whole genome shotgun (WGS) entry which is preliminary data.</text>
</comment>
<evidence type="ECO:0000256" key="15">
    <source>
        <dbReference type="ARBA" id="ARBA00023316"/>
    </source>
</evidence>
<keyword evidence="11" id="KW-0133">Cell shape</keyword>
<dbReference type="PANTHER" id="PTHR43584:SF3">
    <property type="entry name" value="BIFUNCTIONAL PROTEIN GLMU"/>
    <property type="match status" value="1"/>
</dbReference>
<evidence type="ECO:0000256" key="3">
    <source>
        <dbReference type="ARBA" id="ARBA00007707"/>
    </source>
</evidence>